<reference evidence="3" key="1">
    <citation type="submission" date="2023-03" db="UniProtKB">
        <authorList>
            <consortium name="WormBaseParasite"/>
        </authorList>
    </citation>
    <scope>IDENTIFICATION</scope>
</reference>
<keyword evidence="1" id="KW-0812">Transmembrane</keyword>
<accession>A0A9J2PWR8</accession>
<keyword evidence="2" id="KW-1185">Reference proteome</keyword>
<keyword evidence="1" id="KW-0472">Membrane</keyword>
<dbReference type="AlphaFoldDB" id="A0A9J2PWR8"/>
<feature type="transmembrane region" description="Helical" evidence="1">
    <location>
        <begin position="87"/>
        <end position="105"/>
    </location>
</feature>
<feature type="transmembrane region" description="Helical" evidence="1">
    <location>
        <begin position="155"/>
        <end position="179"/>
    </location>
</feature>
<proteinExistence type="predicted"/>
<dbReference type="PANTHER" id="PTHR11161:SF70">
    <property type="entry name" value="ACYLTRANSFERASE 3 DOMAIN-CONTAINING PROTEIN"/>
    <property type="match status" value="1"/>
</dbReference>
<feature type="transmembrane region" description="Helical" evidence="1">
    <location>
        <begin position="47"/>
        <end position="67"/>
    </location>
</feature>
<protein>
    <submittedName>
        <fullName evidence="3">Acyltransferase 3 domain-containing protein</fullName>
    </submittedName>
</protein>
<dbReference type="InterPro" id="IPR052728">
    <property type="entry name" value="O2_lipid_transport_reg"/>
</dbReference>
<organism evidence="2 3">
    <name type="scientific">Ascaris lumbricoides</name>
    <name type="common">Giant roundworm</name>
    <dbReference type="NCBI Taxonomy" id="6252"/>
    <lineage>
        <taxon>Eukaryota</taxon>
        <taxon>Metazoa</taxon>
        <taxon>Ecdysozoa</taxon>
        <taxon>Nematoda</taxon>
        <taxon>Chromadorea</taxon>
        <taxon>Rhabditida</taxon>
        <taxon>Spirurina</taxon>
        <taxon>Ascaridomorpha</taxon>
        <taxon>Ascaridoidea</taxon>
        <taxon>Ascarididae</taxon>
        <taxon>Ascaris</taxon>
    </lineage>
</organism>
<evidence type="ECO:0000313" key="2">
    <source>
        <dbReference type="Proteomes" id="UP000036681"/>
    </source>
</evidence>
<feature type="transmembrane region" description="Helical" evidence="1">
    <location>
        <begin position="19"/>
        <end position="35"/>
    </location>
</feature>
<sequence length="212" mass="23966">MILLTEHHRLVYIKPQYRIGPYIVGLILGYLLSSTEATDKYKYTLKFICLGWIISLTLAFSSLFGLYPALQDWNWPVYHLIYGATHRVVWASAIAWLIYACHNGFGGHLNKMLRLRVFVPLAAASYSFQTYLVHMVVMMVVFVKASFPIVYNSPSTLLTFCATQVIGAYFIGAITLFIVEMPAVHIVRILLHTPTTSKKANGSEVENTLIEN</sequence>
<dbReference type="PANTHER" id="PTHR11161">
    <property type="entry name" value="O-ACYLTRANSFERASE"/>
    <property type="match status" value="1"/>
</dbReference>
<evidence type="ECO:0000256" key="1">
    <source>
        <dbReference type="SAM" id="Phobius"/>
    </source>
</evidence>
<name>A0A9J2PWR8_ASCLU</name>
<dbReference type="Proteomes" id="UP000036681">
    <property type="component" value="Unplaced"/>
</dbReference>
<evidence type="ECO:0000313" key="3">
    <source>
        <dbReference type="WBParaSite" id="ALUE_0001459001-mRNA-1"/>
    </source>
</evidence>
<feature type="transmembrane region" description="Helical" evidence="1">
    <location>
        <begin position="117"/>
        <end position="143"/>
    </location>
</feature>
<dbReference type="WBParaSite" id="ALUE_0001459001-mRNA-1">
    <property type="protein sequence ID" value="ALUE_0001459001-mRNA-1"/>
    <property type="gene ID" value="ALUE_0001459001"/>
</dbReference>
<keyword evidence="1" id="KW-1133">Transmembrane helix</keyword>